<evidence type="ECO:0000256" key="7">
    <source>
        <dbReference type="RuleBase" id="RU364093"/>
    </source>
</evidence>
<dbReference type="InterPro" id="IPR042196">
    <property type="entry name" value="FHIPEP_4"/>
</dbReference>
<comment type="subcellular location">
    <subcellularLocation>
        <location evidence="1 7">Cell membrane</location>
        <topology evidence="1 7">Multi-pass membrane protein</topology>
    </subcellularLocation>
</comment>
<gene>
    <name evidence="7" type="primary">flhA</name>
    <name evidence="9" type="ORF">EV659_10567</name>
</gene>
<keyword evidence="9" id="KW-0966">Cell projection</keyword>
<dbReference type="GO" id="GO:0044780">
    <property type="term" value="P:bacterial-type flagellum assembly"/>
    <property type="evidence" value="ECO:0007669"/>
    <property type="project" value="InterPro"/>
</dbReference>
<comment type="similarity">
    <text evidence="2 7">Belongs to the FHIPEP (flagella/HR/invasion proteins export pore) family.</text>
</comment>
<reference evidence="9 10" key="1">
    <citation type="submission" date="2019-03" db="EMBL/GenBank/DDBJ databases">
        <title>Genomic Encyclopedia of Type Strains, Phase IV (KMG-IV): sequencing the most valuable type-strain genomes for metagenomic binning, comparative biology and taxonomic classification.</title>
        <authorList>
            <person name="Goeker M."/>
        </authorList>
    </citation>
    <scope>NUCLEOTIDE SEQUENCE [LARGE SCALE GENOMIC DNA]</scope>
    <source>
        <strain evidence="9 10">DSM 2132</strain>
    </source>
</reference>
<keyword evidence="10" id="KW-1185">Reference proteome</keyword>
<keyword evidence="7" id="KW-1005">Bacterial flagellum biogenesis</keyword>
<dbReference type="PANTHER" id="PTHR30161:SF1">
    <property type="entry name" value="FLAGELLAR BIOSYNTHESIS PROTEIN FLHA-RELATED"/>
    <property type="match status" value="1"/>
</dbReference>
<dbReference type="Gene3D" id="1.10.8.540">
    <property type="entry name" value="FHIPEP family, domain 3"/>
    <property type="match status" value="1"/>
</dbReference>
<keyword evidence="6 7" id="KW-0472">Membrane</keyword>
<keyword evidence="7" id="KW-0653">Protein transport</keyword>
<comment type="caution">
    <text evidence="9">The sequence shown here is derived from an EMBL/GenBank/DDBJ whole genome shotgun (WGS) entry which is preliminary data.</text>
</comment>
<evidence type="ECO:0000256" key="6">
    <source>
        <dbReference type="ARBA" id="ARBA00023136"/>
    </source>
</evidence>
<feature type="transmembrane region" description="Helical" evidence="7">
    <location>
        <begin position="41"/>
        <end position="59"/>
    </location>
</feature>
<keyword evidence="7" id="KW-0813">Transport</keyword>
<accession>A0A4R2PJQ6</accession>
<name>A0A4R2PJQ6_RHOSA</name>
<dbReference type="PIRSF" id="PIRSF005419">
    <property type="entry name" value="FlhA"/>
    <property type="match status" value="1"/>
</dbReference>
<evidence type="ECO:0000256" key="3">
    <source>
        <dbReference type="ARBA" id="ARBA00022475"/>
    </source>
</evidence>
<dbReference type="EMBL" id="SLXO01000005">
    <property type="protein sequence ID" value="TCP34441.1"/>
    <property type="molecule type" value="Genomic_DNA"/>
</dbReference>
<comment type="function">
    <text evidence="7">Required for formation of the rod structure of the flagellar apparatus. Together with FliI and FliH, may constitute the export apparatus of flagellin.</text>
</comment>
<dbReference type="Pfam" id="PF00771">
    <property type="entry name" value="FHIPEP"/>
    <property type="match status" value="1"/>
</dbReference>
<keyword evidence="9" id="KW-0282">Flagellum</keyword>
<dbReference type="InterPro" id="IPR006301">
    <property type="entry name" value="FlhA"/>
</dbReference>
<evidence type="ECO:0000256" key="2">
    <source>
        <dbReference type="ARBA" id="ARBA00008835"/>
    </source>
</evidence>
<keyword evidence="3 7" id="KW-1003">Cell membrane</keyword>
<feature type="transmembrane region" description="Helical" evidence="7">
    <location>
        <begin position="95"/>
        <end position="116"/>
    </location>
</feature>
<dbReference type="NCBIfam" id="TIGR01398">
    <property type="entry name" value="FlhA"/>
    <property type="match status" value="1"/>
</dbReference>
<keyword evidence="9" id="KW-0969">Cilium</keyword>
<dbReference type="FunCoup" id="A0A4R2PJQ6">
    <property type="interactions" value="77"/>
</dbReference>
<feature type="transmembrane region" description="Helical" evidence="7">
    <location>
        <begin position="304"/>
        <end position="323"/>
    </location>
</feature>
<dbReference type="OrthoDB" id="9759185at2"/>
<dbReference type="InterPro" id="IPR042194">
    <property type="entry name" value="FHIPEP_1"/>
</dbReference>
<evidence type="ECO:0000313" key="9">
    <source>
        <dbReference type="EMBL" id="TCP34441.1"/>
    </source>
</evidence>
<sequence>MSDAAGDNAPAQAGTDAQGGGRRAPSVDLGKLVRNLSNTEVMVPVGLVVILVIMILPMPSWLLDFALTGSFTLSVLILMQTLFIRKSTELSAFPVMLLVATLIRLALNVASTKLILGKGHEGTDAAGQVIQSFGMFLMSGNVVLGIIAFAILVIINLMVVTKGATRVAEVAARFTLDGMPGKQMAIDADMSAGLIDEEQARQRREELQQEATFFGAMDGASKFVRGDAMAGILITLINIVGGIVIGVVMNDLSFGEATSRYTILTVGDGLVTQIPAIMISIAAGILVTKAGVDGHTDQALVQQLSNYPKGVAIASGMILALGLLPGLPFVPFVTLGGGLAYGAWVIHKRTQTQEAETVAAEAAQALEPAAPKEEPITTALALDQVRLELGYGLLPLINEEQGFRLTDQIKALRRQLASDYGFVMPSVRILDNMNLDPNTYLLKIKEAVVGDGQVKPGMLLVMDPTGQQVALPGETTTEPAFGLPATWVDGTMREEANFRGYTAVDAATVVTTHLTEIVKDNMPELLSYAETQKLLDDLPREHQKLVEDMIPTTVTVAGVQRVLQTLLGERVSIRDLPTILEGIAEATSFTNSAVMMAEHVRARLARQISHDNAGPQGFIPLLMLSPQWEQAFAENLTGPGEDKQLSMPPSKVQEFIGAVRQAFDNAANQGESPALLTSPGVRPYVRSIVERFRPATVVLSQAEIHPKAKIRTLGQV</sequence>
<dbReference type="Gene3D" id="3.40.50.12790">
    <property type="entry name" value="FHIPEP family, domain 4"/>
    <property type="match status" value="1"/>
</dbReference>
<evidence type="ECO:0000256" key="5">
    <source>
        <dbReference type="ARBA" id="ARBA00022989"/>
    </source>
</evidence>
<dbReference type="InterPro" id="IPR001712">
    <property type="entry name" value="T3SS_FHIPEP"/>
</dbReference>
<feature type="transmembrane region" description="Helical" evidence="7">
    <location>
        <begin position="270"/>
        <end position="292"/>
    </location>
</feature>
<feature type="transmembrane region" description="Helical" evidence="7">
    <location>
        <begin position="136"/>
        <end position="159"/>
    </location>
</feature>
<dbReference type="GO" id="GO:0005886">
    <property type="term" value="C:plasma membrane"/>
    <property type="evidence" value="ECO:0007669"/>
    <property type="project" value="UniProtKB-SubCell"/>
</dbReference>
<dbReference type="Proteomes" id="UP000295399">
    <property type="component" value="Unassembled WGS sequence"/>
</dbReference>
<feature type="transmembrane region" description="Helical" evidence="7">
    <location>
        <begin position="65"/>
        <end position="83"/>
    </location>
</feature>
<keyword evidence="4 7" id="KW-0812">Transmembrane</keyword>
<dbReference type="RefSeq" id="WP_132708376.1">
    <property type="nucleotide sequence ID" value="NZ_JACIGF010000005.1"/>
</dbReference>
<dbReference type="InterPro" id="IPR025505">
    <property type="entry name" value="FHIPEP_CS"/>
</dbReference>
<feature type="region of interest" description="Disordered" evidence="8">
    <location>
        <begin position="1"/>
        <end position="24"/>
    </location>
</feature>
<dbReference type="PANTHER" id="PTHR30161">
    <property type="entry name" value="FLAGELLAR EXPORT PROTEIN, MEMBRANE FLHA SUBUNIT-RELATED"/>
    <property type="match status" value="1"/>
</dbReference>
<dbReference type="PROSITE" id="PS00994">
    <property type="entry name" value="FHIPEP"/>
    <property type="match status" value="1"/>
</dbReference>
<evidence type="ECO:0000256" key="8">
    <source>
        <dbReference type="SAM" id="MobiDB-lite"/>
    </source>
</evidence>
<evidence type="ECO:0000256" key="4">
    <source>
        <dbReference type="ARBA" id="ARBA00022692"/>
    </source>
</evidence>
<evidence type="ECO:0000256" key="1">
    <source>
        <dbReference type="ARBA" id="ARBA00004651"/>
    </source>
</evidence>
<dbReference type="InterPro" id="IPR042193">
    <property type="entry name" value="FHIPEP_3"/>
</dbReference>
<proteinExistence type="inferred from homology"/>
<dbReference type="InParanoid" id="A0A4R2PJQ6"/>
<protein>
    <recommendedName>
        <fullName evidence="7">Flagellar biosynthesis protein FlhA</fullName>
    </recommendedName>
</protein>
<feature type="transmembrane region" description="Helical" evidence="7">
    <location>
        <begin position="230"/>
        <end position="250"/>
    </location>
</feature>
<dbReference type="PRINTS" id="PR00949">
    <property type="entry name" value="TYPE3IMAPROT"/>
</dbReference>
<keyword evidence="7" id="KW-1006">Bacterial flagellum protein export</keyword>
<evidence type="ECO:0000313" key="10">
    <source>
        <dbReference type="Proteomes" id="UP000295399"/>
    </source>
</evidence>
<dbReference type="Gene3D" id="3.40.30.60">
    <property type="entry name" value="FHIPEP family, domain 1"/>
    <property type="match status" value="1"/>
</dbReference>
<organism evidence="9 10">
    <name type="scientific">Rhodothalassium salexigens DSM 2132</name>
    <dbReference type="NCBI Taxonomy" id="1188247"/>
    <lineage>
        <taxon>Bacteria</taxon>
        <taxon>Pseudomonadati</taxon>
        <taxon>Pseudomonadota</taxon>
        <taxon>Alphaproteobacteria</taxon>
        <taxon>Rhodothalassiales</taxon>
        <taxon>Rhodothalassiaceae</taxon>
        <taxon>Rhodothalassium</taxon>
    </lineage>
</organism>
<keyword evidence="5 7" id="KW-1133">Transmembrane helix</keyword>
<dbReference type="AlphaFoldDB" id="A0A4R2PJQ6"/>
<dbReference type="GO" id="GO:0009306">
    <property type="term" value="P:protein secretion"/>
    <property type="evidence" value="ECO:0007669"/>
    <property type="project" value="InterPro"/>
</dbReference>